<evidence type="ECO:0000256" key="3">
    <source>
        <dbReference type="ARBA" id="ARBA00022475"/>
    </source>
</evidence>
<dbReference type="GO" id="GO:0005886">
    <property type="term" value="C:plasma membrane"/>
    <property type="evidence" value="ECO:0007669"/>
    <property type="project" value="UniProtKB-ARBA"/>
</dbReference>
<keyword evidence="7" id="KW-0029">Amino-acid transport</keyword>
<evidence type="ECO:0000259" key="11">
    <source>
        <dbReference type="PROSITE" id="PS50893"/>
    </source>
</evidence>
<dbReference type="Proteomes" id="UP000004465">
    <property type="component" value="Unassembled WGS sequence"/>
</dbReference>
<organism evidence="12 13">
    <name type="scientific">Facklamia hominis CCUG 36813</name>
    <dbReference type="NCBI Taxonomy" id="883111"/>
    <lineage>
        <taxon>Bacteria</taxon>
        <taxon>Bacillati</taxon>
        <taxon>Bacillota</taxon>
        <taxon>Bacilli</taxon>
        <taxon>Lactobacillales</taxon>
        <taxon>Aerococcaceae</taxon>
        <taxon>Facklamia</taxon>
    </lineage>
</organism>
<dbReference type="AlphaFoldDB" id="K1MD35"/>
<evidence type="ECO:0000256" key="1">
    <source>
        <dbReference type="ARBA" id="ARBA00005417"/>
    </source>
</evidence>
<dbReference type="GO" id="GO:0016887">
    <property type="term" value="F:ATP hydrolysis activity"/>
    <property type="evidence" value="ECO:0007669"/>
    <property type="project" value="InterPro"/>
</dbReference>
<sequence>MGFMIEIKDLEKKFDDVSVLSNVNLNIEEGSIYGLVGSSGAGKSTLLRCINGLTQYTSGSLKIENHEIKDLKDKQLRELKKNIGMIFQQFSLLERKTVLENIALPMKCWGYKSNEIKQRTEELLDLVGLHGKGNVRPKELSGGQKQRVAIARALSMNPKILLCDEATSALDPNTAKSILDLLKKINRDLSITIIIVAHQMNVVKQVCDRVAILEHGKIMIEGNTEKIFFEKPEILKTLLGDNSIDHLPQNGMNLRINIQTDSDKFLLNNFSRDIDVRFKLLSSETQKFKNKEAIFLELNIESQDVNRVTDYLNENKVEWEVI</sequence>
<gene>
    <name evidence="12" type="ORF">HMPREF9706_01395</name>
</gene>
<evidence type="ECO:0000256" key="8">
    <source>
        <dbReference type="ARBA" id="ARBA00023136"/>
    </source>
</evidence>
<dbReference type="PROSITE" id="PS00211">
    <property type="entry name" value="ABC_TRANSPORTER_1"/>
    <property type="match status" value="1"/>
</dbReference>
<dbReference type="Pfam" id="PF00005">
    <property type="entry name" value="ABC_tran"/>
    <property type="match status" value="1"/>
</dbReference>
<evidence type="ECO:0000256" key="6">
    <source>
        <dbReference type="ARBA" id="ARBA00022967"/>
    </source>
</evidence>
<protein>
    <recommendedName>
        <fullName evidence="11">ABC transporter domain-containing protein</fullName>
    </recommendedName>
</protein>
<evidence type="ECO:0000256" key="5">
    <source>
        <dbReference type="ARBA" id="ARBA00022840"/>
    </source>
</evidence>
<dbReference type="PANTHER" id="PTHR43166">
    <property type="entry name" value="AMINO ACID IMPORT ATP-BINDING PROTEIN"/>
    <property type="match status" value="1"/>
</dbReference>
<dbReference type="InterPro" id="IPR050086">
    <property type="entry name" value="MetN_ABC_transporter-like"/>
</dbReference>
<keyword evidence="4" id="KW-0547">Nucleotide-binding</keyword>
<dbReference type="Gene3D" id="3.40.50.300">
    <property type="entry name" value="P-loop containing nucleotide triphosphate hydrolases"/>
    <property type="match status" value="1"/>
</dbReference>
<dbReference type="PATRIC" id="fig|883111.3.peg.1407"/>
<evidence type="ECO:0000256" key="2">
    <source>
        <dbReference type="ARBA" id="ARBA00022448"/>
    </source>
</evidence>
<dbReference type="InterPro" id="IPR017871">
    <property type="entry name" value="ABC_transporter-like_CS"/>
</dbReference>
<dbReference type="FunFam" id="3.40.50.300:FF:000056">
    <property type="entry name" value="Cell division ATP-binding protein FtsE"/>
    <property type="match status" value="1"/>
</dbReference>
<comment type="catalytic activity">
    <reaction evidence="9">
        <text>ATP + H2O = ADP + phosphate + H(+)</text>
        <dbReference type="Rhea" id="RHEA:13065"/>
        <dbReference type="ChEBI" id="CHEBI:15377"/>
        <dbReference type="ChEBI" id="CHEBI:15378"/>
        <dbReference type="ChEBI" id="CHEBI:30616"/>
        <dbReference type="ChEBI" id="CHEBI:43474"/>
        <dbReference type="ChEBI" id="CHEBI:456216"/>
    </reaction>
</comment>
<dbReference type="SUPFAM" id="SSF52540">
    <property type="entry name" value="P-loop containing nucleoside triphosphate hydrolases"/>
    <property type="match status" value="1"/>
</dbReference>
<keyword evidence="3" id="KW-1003">Cell membrane</keyword>
<dbReference type="GO" id="GO:0006865">
    <property type="term" value="P:amino acid transport"/>
    <property type="evidence" value="ECO:0007669"/>
    <property type="project" value="UniProtKB-KW"/>
</dbReference>
<comment type="caution">
    <text evidence="12">The sequence shown here is derived from an EMBL/GenBank/DDBJ whole genome shotgun (WGS) entry which is preliminary data.</text>
</comment>
<dbReference type="InterPro" id="IPR027417">
    <property type="entry name" value="P-loop_NTPase"/>
</dbReference>
<evidence type="ECO:0000256" key="4">
    <source>
        <dbReference type="ARBA" id="ARBA00022741"/>
    </source>
</evidence>
<dbReference type="InterPro" id="IPR003593">
    <property type="entry name" value="AAA+_ATPase"/>
</dbReference>
<evidence type="ECO:0000313" key="13">
    <source>
        <dbReference type="Proteomes" id="UP000004465"/>
    </source>
</evidence>
<proteinExistence type="inferred from homology"/>
<dbReference type="SMART" id="SM00382">
    <property type="entry name" value="AAA"/>
    <property type="match status" value="1"/>
</dbReference>
<evidence type="ECO:0000256" key="10">
    <source>
        <dbReference type="ARBA" id="ARBA00055994"/>
    </source>
</evidence>
<dbReference type="HOGENOM" id="CLU_000604_1_3_9"/>
<keyword evidence="5" id="KW-0067">ATP-binding</keyword>
<dbReference type="PROSITE" id="PS50893">
    <property type="entry name" value="ABC_TRANSPORTER_2"/>
    <property type="match status" value="1"/>
</dbReference>
<reference evidence="12 13" key="1">
    <citation type="submission" date="2012-07" db="EMBL/GenBank/DDBJ databases">
        <title>The Genome Sequence of Facklamia hominis CCUG 36813.</title>
        <authorList>
            <consortium name="The Broad Institute Genome Sequencing Platform"/>
            <person name="Earl A."/>
            <person name="Ward D."/>
            <person name="Feldgarden M."/>
            <person name="Gevers D."/>
            <person name="Huys G."/>
            <person name="Walker B."/>
            <person name="Young S.K."/>
            <person name="Zeng Q."/>
            <person name="Gargeya S."/>
            <person name="Fitzgerald M."/>
            <person name="Haas B."/>
            <person name="Abouelleil A."/>
            <person name="Alvarado L."/>
            <person name="Arachchi H.M."/>
            <person name="Berlin A.M."/>
            <person name="Chapman S.B."/>
            <person name="Goldberg J."/>
            <person name="Griggs A."/>
            <person name="Gujja S."/>
            <person name="Hansen M."/>
            <person name="Howarth C."/>
            <person name="Imamovic A."/>
            <person name="Larimer J."/>
            <person name="McCowen C."/>
            <person name="Montmayeur A."/>
            <person name="Murphy C."/>
            <person name="Neiman D."/>
            <person name="Pearson M."/>
            <person name="Priest M."/>
            <person name="Roberts A."/>
            <person name="Saif S."/>
            <person name="Shea T."/>
            <person name="Sisk P."/>
            <person name="Sykes S."/>
            <person name="Wortman J."/>
            <person name="Nusbaum C."/>
            <person name="Birren B."/>
        </authorList>
    </citation>
    <scope>NUCLEOTIDE SEQUENCE [LARGE SCALE GENOMIC DNA]</scope>
    <source>
        <strain evidence="12 13">CCUG 36813</strain>
    </source>
</reference>
<dbReference type="PANTHER" id="PTHR43166:SF30">
    <property type="entry name" value="METHIONINE IMPORT ATP-BINDING PROTEIN METN"/>
    <property type="match status" value="1"/>
</dbReference>
<comment type="function">
    <text evidence="10">Part of the ABC transporter FtsEX involved in cellular division. Has ATPase activity. Essential for cell division and viability.</text>
</comment>
<feature type="domain" description="ABC transporter" evidence="11">
    <location>
        <begin position="5"/>
        <end position="240"/>
    </location>
</feature>
<keyword evidence="6" id="KW-1278">Translocase</keyword>
<dbReference type="InterPro" id="IPR003439">
    <property type="entry name" value="ABC_transporter-like_ATP-bd"/>
</dbReference>
<name>K1MD35_9LACT</name>
<keyword evidence="13" id="KW-1185">Reference proteome</keyword>
<evidence type="ECO:0000256" key="7">
    <source>
        <dbReference type="ARBA" id="ARBA00022970"/>
    </source>
</evidence>
<dbReference type="EMBL" id="AGZD01000009">
    <property type="protein sequence ID" value="EKB53959.1"/>
    <property type="molecule type" value="Genomic_DNA"/>
</dbReference>
<keyword evidence="8" id="KW-0472">Membrane</keyword>
<accession>K1MD35</accession>
<evidence type="ECO:0000313" key="12">
    <source>
        <dbReference type="EMBL" id="EKB53959.1"/>
    </source>
</evidence>
<dbReference type="GO" id="GO:0005524">
    <property type="term" value="F:ATP binding"/>
    <property type="evidence" value="ECO:0007669"/>
    <property type="project" value="UniProtKB-KW"/>
</dbReference>
<keyword evidence="2" id="KW-0813">Transport</keyword>
<evidence type="ECO:0000256" key="9">
    <source>
        <dbReference type="ARBA" id="ARBA00049360"/>
    </source>
</evidence>
<comment type="similarity">
    <text evidence="1">Belongs to the ABC transporter superfamily.</text>
</comment>
<dbReference type="STRING" id="883111.HMPREF9706_01395"/>